<comment type="caution">
    <text evidence="1">The sequence shown here is derived from an EMBL/GenBank/DDBJ whole genome shotgun (WGS) entry which is preliminary data.</text>
</comment>
<evidence type="ECO:0008006" key="3">
    <source>
        <dbReference type="Google" id="ProtNLM"/>
    </source>
</evidence>
<reference evidence="2" key="1">
    <citation type="journal article" date="2019" name="Int. J. Syst. Evol. Microbiol.">
        <title>The Global Catalogue of Microorganisms (GCM) 10K type strain sequencing project: providing services to taxonomists for standard genome sequencing and annotation.</title>
        <authorList>
            <consortium name="The Broad Institute Genomics Platform"/>
            <consortium name="The Broad Institute Genome Sequencing Center for Infectious Disease"/>
            <person name="Wu L."/>
            <person name="Ma J."/>
        </authorList>
    </citation>
    <scope>NUCLEOTIDE SEQUENCE [LARGE SCALE GENOMIC DNA]</scope>
    <source>
        <strain evidence="2">CCUG 53519</strain>
    </source>
</reference>
<dbReference type="RefSeq" id="WP_251584476.1">
    <property type="nucleotide sequence ID" value="NZ_JBHTKX010000001.1"/>
</dbReference>
<keyword evidence="2" id="KW-1185">Reference proteome</keyword>
<dbReference type="EMBL" id="JBHTKX010000001">
    <property type="protein sequence ID" value="MFD1128612.1"/>
    <property type="molecule type" value="Genomic_DNA"/>
</dbReference>
<gene>
    <name evidence="1" type="ORF">ACFQ3J_10545</name>
</gene>
<proteinExistence type="predicted"/>
<organism evidence="1 2">
    <name type="scientific">Paenibacillus provencensis</name>
    <dbReference type="NCBI Taxonomy" id="441151"/>
    <lineage>
        <taxon>Bacteria</taxon>
        <taxon>Bacillati</taxon>
        <taxon>Bacillota</taxon>
        <taxon>Bacilli</taxon>
        <taxon>Bacillales</taxon>
        <taxon>Paenibacillaceae</taxon>
        <taxon>Paenibacillus</taxon>
    </lineage>
</organism>
<sequence length="296" mass="33722">MSLASLLNTNSTLQRVIREVTPVAGDFYSDAAAAPFKNKNLLAEAQFTSYVSGLIRTSFQYLACAMIARKNGDSPDMAFNPFVVKGHEVINEFFEDVPETAVLNQLYAEFRSKWTSFVHGEQIHPSEMIRGAFMCSKLDTIYRVGVRSTFTSTEQFVKQFTIPPTPDVMEDLIQLIQIFNEHFTTIHGNTFYSPSFDQKRRVVGGAYADVMIDGTLYELKVNKKSGYAWKEAAELVGYYLLNKIEGEPYPIRRLAFYRARFGTTEYVDVDWLENKYDLDHAARMLSKAKRGGFDYS</sequence>
<protein>
    <recommendedName>
        <fullName evidence="3">Restriction endonuclease</fullName>
    </recommendedName>
</protein>
<accession>A0ABW3PWP7</accession>
<dbReference type="Proteomes" id="UP001597169">
    <property type="component" value="Unassembled WGS sequence"/>
</dbReference>
<name>A0ABW3PWP7_9BACL</name>
<evidence type="ECO:0000313" key="1">
    <source>
        <dbReference type="EMBL" id="MFD1128612.1"/>
    </source>
</evidence>
<evidence type="ECO:0000313" key="2">
    <source>
        <dbReference type="Proteomes" id="UP001597169"/>
    </source>
</evidence>